<evidence type="ECO:0000313" key="3">
    <source>
        <dbReference type="EMBL" id="GAA3358241.1"/>
    </source>
</evidence>
<accession>A0ABP6RRN5</accession>
<protein>
    <recommendedName>
        <fullName evidence="5">DUF3558 domain-containing protein</fullName>
    </recommendedName>
</protein>
<keyword evidence="4" id="KW-1185">Reference proteome</keyword>
<reference evidence="4" key="1">
    <citation type="journal article" date="2019" name="Int. J. Syst. Evol. Microbiol.">
        <title>The Global Catalogue of Microorganisms (GCM) 10K type strain sequencing project: providing services to taxonomists for standard genome sequencing and annotation.</title>
        <authorList>
            <consortium name="The Broad Institute Genomics Platform"/>
            <consortium name="The Broad Institute Genome Sequencing Center for Infectious Disease"/>
            <person name="Wu L."/>
            <person name="Ma J."/>
        </authorList>
    </citation>
    <scope>NUCLEOTIDE SEQUENCE [LARGE SCALE GENOMIC DNA]</scope>
    <source>
        <strain evidence="4">JCM 9687</strain>
    </source>
</reference>
<evidence type="ECO:0000256" key="1">
    <source>
        <dbReference type="SAM" id="MobiDB-lite"/>
    </source>
</evidence>
<dbReference type="EMBL" id="BAAAYK010000038">
    <property type="protein sequence ID" value="GAA3358241.1"/>
    <property type="molecule type" value="Genomic_DNA"/>
</dbReference>
<feature type="region of interest" description="Disordered" evidence="1">
    <location>
        <begin position="55"/>
        <end position="74"/>
    </location>
</feature>
<keyword evidence="2" id="KW-0732">Signal</keyword>
<dbReference type="PROSITE" id="PS51257">
    <property type="entry name" value="PROKAR_LIPOPROTEIN"/>
    <property type="match status" value="1"/>
</dbReference>
<feature type="signal peptide" evidence="2">
    <location>
        <begin position="1"/>
        <end position="24"/>
    </location>
</feature>
<name>A0ABP6RRN5_9PSEU</name>
<evidence type="ECO:0000256" key="2">
    <source>
        <dbReference type="SAM" id="SignalP"/>
    </source>
</evidence>
<comment type="caution">
    <text evidence="3">The sequence shown here is derived from an EMBL/GenBank/DDBJ whole genome shotgun (WGS) entry which is preliminary data.</text>
</comment>
<evidence type="ECO:0000313" key="4">
    <source>
        <dbReference type="Proteomes" id="UP001500483"/>
    </source>
</evidence>
<sequence length="206" mass="22116">MRGVVRASAIVVLAALLGTSCALTTPEEPGYRHLLHPCADVPPALVASLVGSAAPMSGRQHAPDPDQPRDFLSQHCGWDNASPAGWGELAWTRLEVDVDLALKDTGAPDLELARAGSDGKSRDRYLSPAPAAQRLGDVTLQCNRVIDGKRIVIVYFRQANAEVTVHFRGRGENLDGTPTSPPPPEDLERAVHAIARHLHQELGPPR</sequence>
<evidence type="ECO:0008006" key="5">
    <source>
        <dbReference type="Google" id="ProtNLM"/>
    </source>
</evidence>
<feature type="chain" id="PRO_5045276691" description="DUF3558 domain-containing protein" evidence="2">
    <location>
        <begin position="25"/>
        <end position="206"/>
    </location>
</feature>
<proteinExistence type="predicted"/>
<organism evidence="3 4">
    <name type="scientific">Saccharopolyspora gregorii</name>
    <dbReference type="NCBI Taxonomy" id="33914"/>
    <lineage>
        <taxon>Bacteria</taxon>
        <taxon>Bacillati</taxon>
        <taxon>Actinomycetota</taxon>
        <taxon>Actinomycetes</taxon>
        <taxon>Pseudonocardiales</taxon>
        <taxon>Pseudonocardiaceae</taxon>
        <taxon>Saccharopolyspora</taxon>
    </lineage>
</organism>
<gene>
    <name evidence="3" type="ORF">GCM10020366_29550</name>
</gene>
<dbReference type="Proteomes" id="UP001500483">
    <property type="component" value="Unassembled WGS sequence"/>
</dbReference>